<evidence type="ECO:0000313" key="3">
    <source>
        <dbReference type="Proteomes" id="UP000621898"/>
    </source>
</evidence>
<reference evidence="3" key="1">
    <citation type="journal article" date="2019" name="Int. J. Syst. Evol. Microbiol.">
        <title>The Global Catalogue of Microorganisms (GCM) 10K type strain sequencing project: providing services to taxonomists for standard genome sequencing and annotation.</title>
        <authorList>
            <consortium name="The Broad Institute Genomics Platform"/>
            <consortium name="The Broad Institute Genome Sequencing Center for Infectious Disease"/>
            <person name="Wu L."/>
            <person name="Ma J."/>
        </authorList>
    </citation>
    <scope>NUCLEOTIDE SEQUENCE [LARGE SCALE GENOMIC DNA]</scope>
    <source>
        <strain evidence="3">KCTC 22232</strain>
    </source>
</reference>
<gene>
    <name evidence="2" type="ORF">GCM10008098_05410</name>
</gene>
<dbReference type="RefSeq" id="WP_189439635.1">
    <property type="nucleotide sequence ID" value="NZ_BMXT01000001.1"/>
</dbReference>
<feature type="domain" description="SnoaL-like" evidence="1">
    <location>
        <begin position="10"/>
        <end position="122"/>
    </location>
</feature>
<dbReference type="InterPro" id="IPR032710">
    <property type="entry name" value="NTF2-like_dom_sf"/>
</dbReference>
<dbReference type="InterPro" id="IPR037401">
    <property type="entry name" value="SnoaL-like"/>
</dbReference>
<name>A0ABQ2ZHR6_9GAMM</name>
<comment type="caution">
    <text evidence="2">The sequence shown here is derived from an EMBL/GenBank/DDBJ whole genome shotgun (WGS) entry which is preliminary data.</text>
</comment>
<dbReference type="Pfam" id="PF12680">
    <property type="entry name" value="SnoaL_2"/>
    <property type="match status" value="1"/>
</dbReference>
<evidence type="ECO:0000313" key="2">
    <source>
        <dbReference type="EMBL" id="GGY16882.1"/>
    </source>
</evidence>
<accession>A0ABQ2ZHR6</accession>
<proteinExistence type="predicted"/>
<protein>
    <recommendedName>
        <fullName evidence="1">SnoaL-like domain-containing protein</fullName>
    </recommendedName>
</protein>
<dbReference type="SUPFAM" id="SSF54427">
    <property type="entry name" value="NTF2-like"/>
    <property type="match status" value="1"/>
</dbReference>
<organism evidence="2 3">
    <name type="scientific">Rhodanobacter panaciterrae</name>
    <dbReference type="NCBI Taxonomy" id="490572"/>
    <lineage>
        <taxon>Bacteria</taxon>
        <taxon>Pseudomonadati</taxon>
        <taxon>Pseudomonadota</taxon>
        <taxon>Gammaproteobacteria</taxon>
        <taxon>Lysobacterales</taxon>
        <taxon>Rhodanobacteraceae</taxon>
        <taxon>Rhodanobacter</taxon>
    </lineage>
</organism>
<sequence>MADIEKRILIEQFIDAYNRLDVDGMLALLTPDVLFENVADGQVTAATSGIAEFRQLAEQSKALFSERKQTITALKFRPASVVASIAWCGVFAIDVPNGPAAGTVIELEGESEFEFAGERISRIVDRS</sequence>
<keyword evidence="3" id="KW-1185">Reference proteome</keyword>
<evidence type="ECO:0000259" key="1">
    <source>
        <dbReference type="Pfam" id="PF12680"/>
    </source>
</evidence>
<dbReference type="EMBL" id="BMXT01000001">
    <property type="protein sequence ID" value="GGY16882.1"/>
    <property type="molecule type" value="Genomic_DNA"/>
</dbReference>
<dbReference type="Proteomes" id="UP000621898">
    <property type="component" value="Unassembled WGS sequence"/>
</dbReference>
<dbReference type="Gene3D" id="3.10.450.50">
    <property type="match status" value="1"/>
</dbReference>